<feature type="transmembrane region" description="Helical" evidence="7">
    <location>
        <begin position="207"/>
        <end position="226"/>
    </location>
</feature>
<dbReference type="Pfam" id="PF00482">
    <property type="entry name" value="T2SSF"/>
    <property type="match status" value="2"/>
</dbReference>
<evidence type="ECO:0000256" key="5">
    <source>
        <dbReference type="ARBA" id="ARBA00022989"/>
    </source>
</evidence>
<proteinExistence type="inferred from homology"/>
<keyword evidence="10" id="KW-1185">Reference proteome</keyword>
<protein>
    <submittedName>
        <fullName evidence="9">Transformation system protein</fullName>
    </submittedName>
</protein>
<dbReference type="PANTHER" id="PTHR30012:SF0">
    <property type="entry name" value="TYPE II SECRETION SYSTEM PROTEIN F-RELATED"/>
    <property type="match status" value="1"/>
</dbReference>
<evidence type="ECO:0000256" key="2">
    <source>
        <dbReference type="ARBA" id="ARBA00005745"/>
    </source>
</evidence>
<sequence length="391" mass="46244">MKYEITYQKNSKLYKEIIEKKELRKINKNIIEIKKLESKTFNLFKKKITLQTAYYFFLELNLMLKAKIHIKEALELLLKNKKDKNIKEFISVLLENINCGKGIDFNSLSFSLDSSVKNFFKIANSKGNIYLTVNALTNFLKFNLKIKKELIKAFSYPFILLITLFFCIFSIFYIVLPSFELFLFQEGVNKNLATLLLFKLKDFLKNYFMHLNIIFSLSFIVVYIFYKLNKRCAYLFDKIILQNIPIFSSLVLNLQMYRLFIILNILQKENYEFHSCLNSLSSLIKNKYLLDKITQIENLLKSGKSISYSFSSTKIFDDVVLNLIQTGENSNCLKKATLEIEKIYKNSYKRKIKSLCFWIQPFVFIIILGLILWIIFAIFVPIWSISEIIKY</sequence>
<keyword evidence="6 7" id="KW-0472">Membrane</keyword>
<evidence type="ECO:0000256" key="4">
    <source>
        <dbReference type="ARBA" id="ARBA00022692"/>
    </source>
</evidence>
<keyword evidence="3" id="KW-1003">Cell membrane</keyword>
<evidence type="ECO:0000313" key="9">
    <source>
        <dbReference type="EMBL" id="RXK16161.1"/>
    </source>
</evidence>
<comment type="similarity">
    <text evidence="2">Belongs to the GSP F family.</text>
</comment>
<feature type="domain" description="Type II secretion system protein GspF" evidence="8">
    <location>
        <begin position="56"/>
        <end position="177"/>
    </location>
</feature>
<feature type="transmembrane region" description="Helical" evidence="7">
    <location>
        <begin position="355"/>
        <end position="383"/>
    </location>
</feature>
<dbReference type="KEGG" id="amyt:AMYT_2104"/>
<organism evidence="9 10">
    <name type="scientific">Malaciobacter mytili LMG 24559</name>
    <dbReference type="NCBI Taxonomy" id="1032238"/>
    <lineage>
        <taxon>Bacteria</taxon>
        <taxon>Pseudomonadati</taxon>
        <taxon>Campylobacterota</taxon>
        <taxon>Epsilonproteobacteria</taxon>
        <taxon>Campylobacterales</taxon>
        <taxon>Arcobacteraceae</taxon>
        <taxon>Malaciobacter</taxon>
    </lineage>
</organism>
<keyword evidence="5 7" id="KW-1133">Transmembrane helix</keyword>
<evidence type="ECO:0000256" key="6">
    <source>
        <dbReference type="ARBA" id="ARBA00023136"/>
    </source>
</evidence>
<evidence type="ECO:0000256" key="7">
    <source>
        <dbReference type="SAM" id="Phobius"/>
    </source>
</evidence>
<dbReference type="AlphaFoldDB" id="A0AAX2AJ03"/>
<dbReference type="PANTHER" id="PTHR30012">
    <property type="entry name" value="GENERAL SECRETION PATHWAY PROTEIN"/>
    <property type="match status" value="1"/>
</dbReference>
<comment type="subcellular location">
    <subcellularLocation>
        <location evidence="1">Cell membrane</location>
        <topology evidence="1">Multi-pass membrane protein</topology>
    </subcellularLocation>
</comment>
<gene>
    <name evidence="9" type="ORF">CP985_04735</name>
</gene>
<evidence type="ECO:0000259" key="8">
    <source>
        <dbReference type="Pfam" id="PF00482"/>
    </source>
</evidence>
<dbReference type="GO" id="GO:0005886">
    <property type="term" value="C:plasma membrane"/>
    <property type="evidence" value="ECO:0007669"/>
    <property type="project" value="UniProtKB-SubCell"/>
</dbReference>
<dbReference type="RefSeq" id="WP_114842482.1">
    <property type="nucleotide sequence ID" value="NZ_CP031219.1"/>
</dbReference>
<dbReference type="Gene3D" id="1.20.81.30">
    <property type="entry name" value="Type II secretion system (T2SS), domain F"/>
    <property type="match status" value="2"/>
</dbReference>
<evidence type="ECO:0000313" key="10">
    <source>
        <dbReference type="Proteomes" id="UP000290092"/>
    </source>
</evidence>
<comment type="caution">
    <text evidence="9">The sequence shown here is derived from an EMBL/GenBank/DDBJ whole genome shotgun (WGS) entry which is preliminary data.</text>
</comment>
<evidence type="ECO:0000256" key="1">
    <source>
        <dbReference type="ARBA" id="ARBA00004651"/>
    </source>
</evidence>
<reference evidence="9 10" key="1">
    <citation type="submission" date="2017-09" db="EMBL/GenBank/DDBJ databases">
        <title>Genomics of the genus Arcobacter.</title>
        <authorList>
            <person name="Perez-Cataluna A."/>
            <person name="Figueras M.J."/>
            <person name="Salas-Masso N."/>
        </authorList>
    </citation>
    <scope>NUCLEOTIDE SEQUENCE [LARGE SCALE GENOMIC DNA]</scope>
    <source>
        <strain evidence="9 10">CECT 7386</strain>
    </source>
</reference>
<keyword evidence="4 7" id="KW-0812">Transmembrane</keyword>
<dbReference type="EMBL" id="NXID01000013">
    <property type="protein sequence ID" value="RXK16161.1"/>
    <property type="molecule type" value="Genomic_DNA"/>
</dbReference>
<feature type="transmembrane region" description="Helical" evidence="7">
    <location>
        <begin position="154"/>
        <end position="176"/>
    </location>
</feature>
<dbReference type="Proteomes" id="UP000290092">
    <property type="component" value="Unassembled WGS sequence"/>
</dbReference>
<dbReference type="InterPro" id="IPR018076">
    <property type="entry name" value="T2SS_GspF_dom"/>
</dbReference>
<dbReference type="PRINTS" id="PR00812">
    <property type="entry name" value="BCTERIALGSPF"/>
</dbReference>
<evidence type="ECO:0000256" key="3">
    <source>
        <dbReference type="ARBA" id="ARBA00022475"/>
    </source>
</evidence>
<feature type="domain" description="Type II secretion system protein GspF" evidence="8">
    <location>
        <begin position="269"/>
        <end position="381"/>
    </location>
</feature>
<dbReference type="InterPro" id="IPR042094">
    <property type="entry name" value="T2SS_GspF_sf"/>
</dbReference>
<dbReference type="InterPro" id="IPR003004">
    <property type="entry name" value="GspF/PilC"/>
</dbReference>
<accession>A0AAX2AJ03</accession>
<name>A0AAX2AJ03_9BACT</name>